<evidence type="ECO:0000256" key="1">
    <source>
        <dbReference type="ARBA" id="ARBA00005043"/>
    </source>
</evidence>
<dbReference type="Proteomes" id="UP000009131">
    <property type="component" value="Unassembled WGS sequence"/>
</dbReference>
<dbReference type="OrthoDB" id="9995306at2759"/>
<reference evidence="3 4" key="1">
    <citation type="journal article" date="2011" name="J. Gen. Appl. Microbiol.">
        <title>Draft genome sequencing of the enigmatic basidiomycete Mixia osmundae.</title>
        <authorList>
            <person name="Nishida H."/>
            <person name="Nagatsuka Y."/>
            <person name="Sugiyama J."/>
        </authorList>
    </citation>
    <scope>NUCLEOTIDE SEQUENCE [LARGE SCALE GENOMIC DNA]</scope>
    <source>
        <strain evidence="4">CBS 9802 / IAM 14324 / JCM 22182 / KY 12970</strain>
    </source>
</reference>
<dbReference type="eggNOG" id="ENOG502S92G">
    <property type="taxonomic scope" value="Eukaryota"/>
</dbReference>
<dbReference type="PANTHER" id="PTHR16184:SF6">
    <property type="entry name" value="ELONGATOR COMPLEX PROTEIN 6"/>
    <property type="match status" value="1"/>
</dbReference>
<dbReference type="InterPro" id="IPR018627">
    <property type="entry name" value="ELP6"/>
</dbReference>
<dbReference type="GO" id="GO:0002098">
    <property type="term" value="P:tRNA wobble uridine modification"/>
    <property type="evidence" value="ECO:0007669"/>
    <property type="project" value="InterPro"/>
</dbReference>
<comment type="pathway">
    <text evidence="1">tRNA modification; 5-methoxycarbonylmethyl-2-thiouridine-tRNA biosynthesis.</text>
</comment>
<accession>G7E2G7</accession>
<dbReference type="InterPro" id="IPR027417">
    <property type="entry name" value="P-loop_NTPase"/>
</dbReference>
<comment type="caution">
    <text evidence="3">The sequence shown here is derived from an EMBL/GenBank/DDBJ whole genome shotgun (WGS) entry which is preliminary data.</text>
</comment>
<dbReference type="RefSeq" id="XP_014565465.1">
    <property type="nucleotide sequence ID" value="XM_014709979.1"/>
</dbReference>
<sequence>MTSLGLESALSFDSGSGGPSSCVPPAGTSLLITDTLECPATFLTTHLIKLALKGAQASTGLVGAPMSTAKARVIVLLTSQREEHYVAILRKMVNVHSTSKDIADKLPADQGVNTTSEKSKGRLTFIDGMRMTASDPSDALQSLYVALSSAIDPSASDDHTVVMLDDLTMLHWLGVDSYALIRFYRALITLTTVRRTGLVVILHSDNTAITTSNAVASDRFAREEDHLLRSLVYASHVWVRLRSLRTQSTGELIVQRCPALMQSHPQITSGSRTHALQYKIEDNGPRFFAKGTANGYL</sequence>
<dbReference type="STRING" id="764103.G7E2G7"/>
<organism evidence="3 4">
    <name type="scientific">Mixia osmundae (strain CBS 9802 / IAM 14324 / JCM 22182 / KY 12970)</name>
    <dbReference type="NCBI Taxonomy" id="764103"/>
    <lineage>
        <taxon>Eukaryota</taxon>
        <taxon>Fungi</taxon>
        <taxon>Dikarya</taxon>
        <taxon>Basidiomycota</taxon>
        <taxon>Pucciniomycotina</taxon>
        <taxon>Mixiomycetes</taxon>
        <taxon>Mixiales</taxon>
        <taxon>Mixiaceae</taxon>
        <taxon>Mixia</taxon>
    </lineage>
</organism>
<name>G7E2G7_MIXOS</name>
<dbReference type="UniPathway" id="UPA00988"/>
<dbReference type="Pfam" id="PF09807">
    <property type="entry name" value="ELP6"/>
    <property type="match status" value="1"/>
</dbReference>
<protein>
    <recommendedName>
        <fullName evidence="5">Elongator complex protein 6</fullName>
    </recommendedName>
</protein>
<dbReference type="PANTHER" id="PTHR16184">
    <property type="entry name" value="ELONGATOR COMPLEX PROTEIN 6"/>
    <property type="match status" value="1"/>
</dbReference>
<evidence type="ECO:0000256" key="2">
    <source>
        <dbReference type="ARBA" id="ARBA00008837"/>
    </source>
</evidence>
<evidence type="ECO:0000313" key="3">
    <source>
        <dbReference type="EMBL" id="GAA97027.1"/>
    </source>
</evidence>
<dbReference type="AlphaFoldDB" id="G7E2G7"/>
<evidence type="ECO:0008006" key="5">
    <source>
        <dbReference type="Google" id="ProtNLM"/>
    </source>
</evidence>
<proteinExistence type="inferred from homology"/>
<dbReference type="InParanoid" id="G7E2G7"/>
<reference evidence="3 4" key="2">
    <citation type="journal article" date="2012" name="Open Biol.">
        <title>Characteristics of nucleosomes and linker DNA regions on the genome of the basidiomycete Mixia osmundae revealed by mono- and dinucleosome mapping.</title>
        <authorList>
            <person name="Nishida H."/>
            <person name="Kondo S."/>
            <person name="Matsumoto T."/>
            <person name="Suzuki Y."/>
            <person name="Yoshikawa H."/>
            <person name="Taylor T.D."/>
            <person name="Sugiyama J."/>
        </authorList>
    </citation>
    <scope>NUCLEOTIDE SEQUENCE [LARGE SCALE GENOMIC DNA]</scope>
    <source>
        <strain evidence="4">CBS 9802 / IAM 14324 / JCM 22182 / KY 12970</strain>
    </source>
</reference>
<comment type="similarity">
    <text evidence="2">Belongs to the ELP6 family.</text>
</comment>
<keyword evidence="4" id="KW-1185">Reference proteome</keyword>
<gene>
    <name evidence="3" type="primary">Mo03702</name>
    <name evidence="3" type="ORF">E5Q_03702</name>
</gene>
<dbReference type="EMBL" id="BABT02000110">
    <property type="protein sequence ID" value="GAA97027.1"/>
    <property type="molecule type" value="Genomic_DNA"/>
</dbReference>
<dbReference type="GO" id="GO:0033588">
    <property type="term" value="C:elongator holoenzyme complex"/>
    <property type="evidence" value="ECO:0007669"/>
    <property type="project" value="InterPro"/>
</dbReference>
<dbReference type="Gene3D" id="3.40.50.300">
    <property type="entry name" value="P-loop containing nucleotide triphosphate hydrolases"/>
    <property type="match status" value="1"/>
</dbReference>
<dbReference type="HOGENOM" id="CLU_903603_0_0_1"/>
<evidence type="ECO:0000313" key="4">
    <source>
        <dbReference type="Proteomes" id="UP000009131"/>
    </source>
</evidence>